<comment type="caution">
    <text evidence="5">The sequence shown here is derived from an EMBL/GenBank/DDBJ whole genome shotgun (WGS) entry which is preliminary data.</text>
</comment>
<evidence type="ECO:0000313" key="6">
    <source>
        <dbReference type="Proteomes" id="UP000325081"/>
    </source>
</evidence>
<dbReference type="OrthoDB" id="1193370at2759"/>
<evidence type="ECO:0000313" key="5">
    <source>
        <dbReference type="EMBL" id="GER48877.1"/>
    </source>
</evidence>
<protein>
    <submittedName>
        <fullName evidence="5">Glucose-methanol-choline oxidoreductasefamily protein</fullName>
    </submittedName>
</protein>
<feature type="region of interest" description="Disordered" evidence="4">
    <location>
        <begin position="216"/>
        <end position="241"/>
    </location>
</feature>
<keyword evidence="6" id="KW-1185">Reference proteome</keyword>
<sequence>VRALLSLPSHKYNRSLRHPADLNDAAAPGTTHTAAAALRYRLLRLPLTHARAKTESCSSDSSCLSRRGSICFPSFFRWSANLREEERSNDPILRFNYFSNPVDVEKCVNGTRKIGNVLKSRSMQDFMFCEWFGARNFRFVGPALPVDQFDYVQMAFFCRRIRFPARSVHKSQRPSLHQLALSSRNQQQEERKKSQTRPSHARALIPTRRALALTNGKLKSVPGLKKERKNRLCHSCPRTSS</sequence>
<accession>A0A5A7QWW5</accession>
<feature type="non-terminal residue" evidence="5">
    <location>
        <position position="1"/>
    </location>
</feature>
<gene>
    <name evidence="5" type="ORF">STAS_26070</name>
</gene>
<dbReference type="PANTHER" id="PTHR45968">
    <property type="entry name" value="OSJNBA0019K04.7 PROTEIN"/>
    <property type="match status" value="1"/>
</dbReference>
<keyword evidence="3" id="KW-0274">FAD</keyword>
<keyword evidence="2" id="KW-0285">Flavoprotein</keyword>
<evidence type="ECO:0000256" key="1">
    <source>
        <dbReference type="ARBA" id="ARBA00001974"/>
    </source>
</evidence>
<name>A0A5A7QWW5_STRAF</name>
<dbReference type="SUPFAM" id="SSF54373">
    <property type="entry name" value="FAD-linked reductases, C-terminal domain"/>
    <property type="match status" value="1"/>
</dbReference>
<organism evidence="5 6">
    <name type="scientific">Striga asiatica</name>
    <name type="common">Asiatic witchweed</name>
    <name type="synonym">Buchnera asiatica</name>
    <dbReference type="NCBI Taxonomy" id="4170"/>
    <lineage>
        <taxon>Eukaryota</taxon>
        <taxon>Viridiplantae</taxon>
        <taxon>Streptophyta</taxon>
        <taxon>Embryophyta</taxon>
        <taxon>Tracheophyta</taxon>
        <taxon>Spermatophyta</taxon>
        <taxon>Magnoliopsida</taxon>
        <taxon>eudicotyledons</taxon>
        <taxon>Gunneridae</taxon>
        <taxon>Pentapetalae</taxon>
        <taxon>asterids</taxon>
        <taxon>lamiids</taxon>
        <taxon>Lamiales</taxon>
        <taxon>Orobanchaceae</taxon>
        <taxon>Buchnereae</taxon>
        <taxon>Striga</taxon>
    </lineage>
</organism>
<feature type="region of interest" description="Disordered" evidence="4">
    <location>
        <begin position="174"/>
        <end position="201"/>
    </location>
</feature>
<evidence type="ECO:0000256" key="4">
    <source>
        <dbReference type="SAM" id="MobiDB-lite"/>
    </source>
</evidence>
<proteinExistence type="predicted"/>
<dbReference type="AlphaFoldDB" id="A0A5A7QWW5"/>
<dbReference type="PANTHER" id="PTHR45968:SF2">
    <property type="entry name" value="(R)-MANDELONITRILE LYASE-LIKE"/>
    <property type="match status" value="1"/>
</dbReference>
<dbReference type="EMBL" id="BKCP01008371">
    <property type="protein sequence ID" value="GER48877.1"/>
    <property type="molecule type" value="Genomic_DNA"/>
</dbReference>
<dbReference type="Proteomes" id="UP000325081">
    <property type="component" value="Unassembled WGS sequence"/>
</dbReference>
<dbReference type="Gene3D" id="3.30.410.40">
    <property type="match status" value="1"/>
</dbReference>
<evidence type="ECO:0000256" key="2">
    <source>
        <dbReference type="ARBA" id="ARBA00022630"/>
    </source>
</evidence>
<reference evidence="6" key="1">
    <citation type="journal article" date="2019" name="Curr. Biol.">
        <title>Genome Sequence of Striga asiatica Provides Insight into the Evolution of Plant Parasitism.</title>
        <authorList>
            <person name="Yoshida S."/>
            <person name="Kim S."/>
            <person name="Wafula E.K."/>
            <person name="Tanskanen J."/>
            <person name="Kim Y.M."/>
            <person name="Honaas L."/>
            <person name="Yang Z."/>
            <person name="Spallek T."/>
            <person name="Conn C.E."/>
            <person name="Ichihashi Y."/>
            <person name="Cheong K."/>
            <person name="Cui S."/>
            <person name="Der J.P."/>
            <person name="Gundlach H."/>
            <person name="Jiao Y."/>
            <person name="Hori C."/>
            <person name="Ishida J.K."/>
            <person name="Kasahara H."/>
            <person name="Kiba T."/>
            <person name="Kim M.S."/>
            <person name="Koo N."/>
            <person name="Laohavisit A."/>
            <person name="Lee Y.H."/>
            <person name="Lumba S."/>
            <person name="McCourt P."/>
            <person name="Mortimer J.C."/>
            <person name="Mutuku J.M."/>
            <person name="Nomura T."/>
            <person name="Sasaki-Sekimoto Y."/>
            <person name="Seto Y."/>
            <person name="Wang Y."/>
            <person name="Wakatake T."/>
            <person name="Sakakibara H."/>
            <person name="Demura T."/>
            <person name="Yamaguchi S."/>
            <person name="Yoneyama K."/>
            <person name="Manabe R.I."/>
            <person name="Nelson D.C."/>
            <person name="Schulman A.H."/>
            <person name="Timko M.P."/>
            <person name="dePamphilis C.W."/>
            <person name="Choi D."/>
            <person name="Shirasu K."/>
        </authorList>
    </citation>
    <scope>NUCLEOTIDE SEQUENCE [LARGE SCALE GENOMIC DNA]</scope>
    <source>
        <strain evidence="6">cv. UVA1</strain>
    </source>
</reference>
<comment type="cofactor">
    <cofactor evidence="1">
        <name>FAD</name>
        <dbReference type="ChEBI" id="CHEBI:57692"/>
    </cofactor>
</comment>
<evidence type="ECO:0000256" key="3">
    <source>
        <dbReference type="ARBA" id="ARBA00022827"/>
    </source>
</evidence>
<dbReference type="InterPro" id="IPR051871">
    <property type="entry name" value="GMC_Oxidoreductase-Related"/>
</dbReference>